<evidence type="ECO:0000256" key="3">
    <source>
        <dbReference type="ARBA" id="ARBA00012535"/>
    </source>
</evidence>
<accession>A0A917C8C8</accession>
<dbReference type="EC" id="1.13.12.3" evidence="3"/>
<evidence type="ECO:0000259" key="7">
    <source>
        <dbReference type="Pfam" id="PF01593"/>
    </source>
</evidence>
<dbReference type="AlphaFoldDB" id="A0A917C8C8"/>
<evidence type="ECO:0000256" key="6">
    <source>
        <dbReference type="ARBA" id="ARBA00047321"/>
    </source>
</evidence>
<evidence type="ECO:0000256" key="5">
    <source>
        <dbReference type="ARBA" id="ARBA00023070"/>
    </source>
</evidence>
<comment type="similarity">
    <text evidence="2">Belongs to the tryptophan 2-monooxygenase family.</text>
</comment>
<evidence type="ECO:0000313" key="9">
    <source>
        <dbReference type="Proteomes" id="UP000606044"/>
    </source>
</evidence>
<evidence type="ECO:0000313" key="8">
    <source>
        <dbReference type="EMBL" id="GGF75551.1"/>
    </source>
</evidence>
<dbReference type="PANTHER" id="PTHR10742:SF410">
    <property type="entry name" value="LYSINE-SPECIFIC HISTONE DEMETHYLASE 2"/>
    <property type="match status" value="1"/>
</dbReference>
<proteinExistence type="inferred from homology"/>
<reference evidence="8" key="2">
    <citation type="submission" date="2020-09" db="EMBL/GenBank/DDBJ databases">
        <authorList>
            <person name="Sun Q."/>
            <person name="Sedlacek I."/>
        </authorList>
    </citation>
    <scope>NUCLEOTIDE SEQUENCE</scope>
    <source>
        <strain evidence="8">CCM 7897</strain>
    </source>
</reference>
<name>A0A917C8C8_9HYPH</name>
<comment type="catalytic activity">
    <reaction evidence="6">
        <text>L-tryptophan + O2 = indole-3-acetamide + CO2 + H2O</text>
        <dbReference type="Rhea" id="RHEA:16165"/>
        <dbReference type="ChEBI" id="CHEBI:15377"/>
        <dbReference type="ChEBI" id="CHEBI:15379"/>
        <dbReference type="ChEBI" id="CHEBI:16031"/>
        <dbReference type="ChEBI" id="CHEBI:16526"/>
        <dbReference type="ChEBI" id="CHEBI:57912"/>
        <dbReference type="EC" id="1.13.12.3"/>
    </reaction>
</comment>
<gene>
    <name evidence="8" type="ORF">GCM10007301_39340</name>
</gene>
<comment type="caution">
    <text evidence="8">The sequence shown here is derived from an EMBL/GenBank/DDBJ whole genome shotgun (WGS) entry which is preliminary data.</text>
</comment>
<keyword evidence="5" id="KW-0073">Auxin biosynthesis</keyword>
<dbReference type="Proteomes" id="UP000606044">
    <property type="component" value="Unassembled WGS sequence"/>
</dbReference>
<dbReference type="SUPFAM" id="SSF54373">
    <property type="entry name" value="FAD-linked reductases, C-terminal domain"/>
    <property type="match status" value="1"/>
</dbReference>
<dbReference type="GO" id="GO:0009851">
    <property type="term" value="P:auxin biosynthetic process"/>
    <property type="evidence" value="ECO:0007669"/>
    <property type="project" value="UniProtKB-KW"/>
</dbReference>
<dbReference type="EMBL" id="BMCT01000006">
    <property type="protein sequence ID" value="GGF75551.1"/>
    <property type="molecule type" value="Genomic_DNA"/>
</dbReference>
<evidence type="ECO:0000256" key="2">
    <source>
        <dbReference type="ARBA" id="ARBA00005833"/>
    </source>
</evidence>
<dbReference type="PRINTS" id="PR00420">
    <property type="entry name" value="RNGMNOXGNASE"/>
</dbReference>
<dbReference type="GO" id="GO:0050361">
    <property type="term" value="F:tryptophan 2-monooxygenase activity"/>
    <property type="evidence" value="ECO:0007669"/>
    <property type="project" value="UniProtKB-EC"/>
</dbReference>
<sequence length="424" mass="44476">MTAEPDVVVVGAGAAGLAAAQALRAGGAEVRVLEAAGRIGGRAFTDTTSLGLPWDHGCHWLHHAADNPFVPIADRLGFAYRRTEARADRPIYRGARRLDALEATAARAEVDAAFDAVRAAGENGEDIPAAAVLAARAGDPRWAALVRNWFALMSAQDPERISCVDYAAYADSDDNWPVTDGYGALIAASGADVPVTLACPVRRLDWSGPKVKVETDQGTLRARAVIVTVSTEVIAKGRLGFLPHLPAELMDAFAALPLGVAEKIALSFDRDVFGISTPLGVTALDAGMPERSPFNFQLLPGPRPAAIGHVAGQAGLDLLRAGPQAMADAALDALCAIFGADLRQRVRGHFNTAWVDEPYIGGAYSCALPGQAKARDLLYEPLAERIFFAGEAIHRTAFTTAHGAHLSGQAAAARVVALHPPAPV</sequence>
<evidence type="ECO:0000256" key="1">
    <source>
        <dbReference type="ARBA" id="ARBA00004814"/>
    </source>
</evidence>
<dbReference type="SUPFAM" id="SSF51905">
    <property type="entry name" value="FAD/NAD(P)-binding domain"/>
    <property type="match status" value="1"/>
</dbReference>
<dbReference type="Gene3D" id="3.50.50.60">
    <property type="entry name" value="FAD/NAD(P)-binding domain"/>
    <property type="match status" value="1"/>
</dbReference>
<keyword evidence="9" id="KW-1185">Reference proteome</keyword>
<feature type="domain" description="Amine oxidase" evidence="7">
    <location>
        <begin position="15"/>
        <end position="415"/>
    </location>
</feature>
<comment type="pathway">
    <text evidence="1">Plant hormone metabolism; auxin biosynthesis.</text>
</comment>
<dbReference type="InterPro" id="IPR036188">
    <property type="entry name" value="FAD/NAD-bd_sf"/>
</dbReference>
<dbReference type="InterPro" id="IPR050281">
    <property type="entry name" value="Flavin_monoamine_oxidase"/>
</dbReference>
<dbReference type="PANTHER" id="PTHR10742">
    <property type="entry name" value="FLAVIN MONOAMINE OXIDASE"/>
    <property type="match status" value="1"/>
</dbReference>
<organism evidence="8 9">
    <name type="scientific">Azorhizobium oxalatiphilum</name>
    <dbReference type="NCBI Taxonomy" id="980631"/>
    <lineage>
        <taxon>Bacteria</taxon>
        <taxon>Pseudomonadati</taxon>
        <taxon>Pseudomonadota</taxon>
        <taxon>Alphaproteobacteria</taxon>
        <taxon>Hyphomicrobiales</taxon>
        <taxon>Xanthobacteraceae</taxon>
        <taxon>Azorhizobium</taxon>
    </lineage>
</organism>
<dbReference type="Pfam" id="PF01593">
    <property type="entry name" value="Amino_oxidase"/>
    <property type="match status" value="1"/>
</dbReference>
<reference evidence="8" key="1">
    <citation type="journal article" date="2014" name="Int. J. Syst. Evol. Microbiol.">
        <title>Complete genome sequence of Corynebacterium casei LMG S-19264T (=DSM 44701T), isolated from a smear-ripened cheese.</title>
        <authorList>
            <consortium name="US DOE Joint Genome Institute (JGI-PGF)"/>
            <person name="Walter F."/>
            <person name="Albersmeier A."/>
            <person name="Kalinowski J."/>
            <person name="Ruckert C."/>
        </authorList>
    </citation>
    <scope>NUCLEOTIDE SEQUENCE</scope>
    <source>
        <strain evidence="8">CCM 7897</strain>
    </source>
</reference>
<protein>
    <recommendedName>
        <fullName evidence="4">Tryptophan 2-monooxygenase</fullName>
        <ecNumber evidence="3">1.13.12.3</ecNumber>
    </recommendedName>
</protein>
<evidence type="ECO:0000256" key="4">
    <source>
        <dbReference type="ARBA" id="ARBA00017871"/>
    </source>
</evidence>
<dbReference type="RefSeq" id="WP_188581750.1">
    <property type="nucleotide sequence ID" value="NZ_BMCT01000006.1"/>
</dbReference>
<dbReference type="InterPro" id="IPR002937">
    <property type="entry name" value="Amino_oxidase"/>
</dbReference>